<gene>
    <name evidence="1" type="ordered locus">Tcur_2564</name>
</gene>
<accession>D1A4V5</accession>
<dbReference type="KEGG" id="tcu:Tcur_2564"/>
<evidence type="ECO:0000313" key="1">
    <source>
        <dbReference type="EMBL" id="ACY98124.1"/>
    </source>
</evidence>
<dbReference type="AlphaFoldDB" id="D1A4V5"/>
<dbReference type="HOGENOM" id="CLU_2248821_0_0_11"/>
<reference evidence="1 2" key="1">
    <citation type="journal article" date="2011" name="Stand. Genomic Sci.">
        <title>Complete genome sequence of Thermomonospora curvata type strain (B9).</title>
        <authorList>
            <person name="Chertkov O."/>
            <person name="Sikorski J."/>
            <person name="Nolan M."/>
            <person name="Lapidus A."/>
            <person name="Lucas S."/>
            <person name="Del Rio T.G."/>
            <person name="Tice H."/>
            <person name="Cheng J.F."/>
            <person name="Goodwin L."/>
            <person name="Pitluck S."/>
            <person name="Liolios K."/>
            <person name="Ivanova N."/>
            <person name="Mavromatis K."/>
            <person name="Mikhailova N."/>
            <person name="Ovchinnikova G."/>
            <person name="Pati A."/>
            <person name="Chen A."/>
            <person name="Palaniappan K."/>
            <person name="Djao O.D."/>
            <person name="Land M."/>
            <person name="Hauser L."/>
            <person name="Chang Y.J."/>
            <person name="Jeffries C.D."/>
            <person name="Brettin T."/>
            <person name="Han C."/>
            <person name="Detter J.C."/>
            <person name="Rohde M."/>
            <person name="Goker M."/>
            <person name="Woyke T."/>
            <person name="Bristow J."/>
            <person name="Eisen J.A."/>
            <person name="Markowitz V."/>
            <person name="Hugenholtz P."/>
            <person name="Klenk H.P."/>
            <person name="Kyrpides N.C."/>
        </authorList>
    </citation>
    <scope>NUCLEOTIDE SEQUENCE [LARGE SCALE GENOMIC DNA]</scope>
    <source>
        <strain evidence="2">ATCC 19995 / DSM 43183 / JCM 3096 / KCTC 9072 / NBRC 15933 / NCIMB 10081 / Henssen B9</strain>
    </source>
</reference>
<dbReference type="Proteomes" id="UP000001918">
    <property type="component" value="Chromosome"/>
</dbReference>
<proteinExistence type="predicted"/>
<evidence type="ECO:0000313" key="2">
    <source>
        <dbReference type="Proteomes" id="UP000001918"/>
    </source>
</evidence>
<organism evidence="1 2">
    <name type="scientific">Thermomonospora curvata (strain ATCC 19995 / DSM 43183 / JCM 3096 / KCTC 9072 / NBRC 15933 / NCIMB 10081 / Henssen B9)</name>
    <dbReference type="NCBI Taxonomy" id="471852"/>
    <lineage>
        <taxon>Bacteria</taxon>
        <taxon>Bacillati</taxon>
        <taxon>Actinomycetota</taxon>
        <taxon>Actinomycetes</taxon>
        <taxon>Streptosporangiales</taxon>
        <taxon>Thermomonosporaceae</taxon>
        <taxon>Thermomonospora</taxon>
    </lineage>
</organism>
<sequence length="104" mass="11308">MHESGDLLDIALWGTLRFDAAGRCLYLGAQDKKILPAWSRVLDPGIKPVLRNGKRGIGTGGHGVIMEGDVLIAGGSGAERRDSSRRACRSRALRRRRGWALSAR</sequence>
<keyword evidence="2" id="KW-1185">Reference proteome</keyword>
<name>D1A4V5_THECD</name>
<dbReference type="EMBL" id="CP001738">
    <property type="protein sequence ID" value="ACY98124.1"/>
    <property type="molecule type" value="Genomic_DNA"/>
</dbReference>
<protein>
    <submittedName>
        <fullName evidence="1">Uncharacterized protein</fullName>
    </submittedName>
</protein>